<reference evidence="2 3" key="1">
    <citation type="submission" date="2014-01" db="EMBL/GenBank/DDBJ databases">
        <authorList>
            <person name="Dobos K."/>
            <person name="Lenaerts A."/>
            <person name="Ordway D."/>
            <person name="DeGroote M.A."/>
            <person name="Parker T."/>
            <person name="Sizemore C."/>
            <person name="Tallon L.J."/>
            <person name="Sadzewicz L.K."/>
            <person name="Sengamalay N."/>
            <person name="Fraser C.M."/>
            <person name="Hine E."/>
            <person name="Shefchek K.A."/>
            <person name="Das S.P."/>
            <person name="Tettelin H."/>
        </authorList>
    </citation>
    <scope>NUCLEOTIDE SEQUENCE [LARGE SCALE GENOMIC DNA]</scope>
    <source>
        <strain evidence="2 3">Harvey</strain>
    </source>
</reference>
<name>A0ABN0R8N9_MYCUL</name>
<feature type="compositionally biased region" description="Basic residues" evidence="1">
    <location>
        <begin position="37"/>
        <end position="49"/>
    </location>
</feature>
<dbReference type="EMBL" id="JAOL01000057">
    <property type="protein sequence ID" value="EUA93548.1"/>
    <property type="molecule type" value="Genomic_DNA"/>
</dbReference>
<keyword evidence="3" id="KW-1185">Reference proteome</keyword>
<evidence type="ECO:0000313" key="2">
    <source>
        <dbReference type="EMBL" id="EUA93548.1"/>
    </source>
</evidence>
<evidence type="ECO:0000256" key="1">
    <source>
        <dbReference type="SAM" id="MobiDB-lite"/>
    </source>
</evidence>
<feature type="compositionally biased region" description="Basic and acidic residues" evidence="1">
    <location>
        <begin position="9"/>
        <end position="18"/>
    </location>
</feature>
<evidence type="ECO:0000313" key="3">
    <source>
        <dbReference type="Proteomes" id="UP000020681"/>
    </source>
</evidence>
<proteinExistence type="predicted"/>
<feature type="region of interest" description="Disordered" evidence="1">
    <location>
        <begin position="1"/>
        <end position="49"/>
    </location>
</feature>
<comment type="caution">
    <text evidence="2">The sequence shown here is derived from an EMBL/GenBank/DDBJ whole genome shotgun (WGS) entry which is preliminary data.</text>
</comment>
<gene>
    <name evidence="2" type="ORF">I551_9178</name>
</gene>
<protein>
    <submittedName>
        <fullName evidence="2">Translocase subunit secA 1 domain protein</fullName>
    </submittedName>
</protein>
<dbReference type="Proteomes" id="UP000020681">
    <property type="component" value="Unassembled WGS sequence"/>
</dbReference>
<accession>A0ABN0R8N9</accession>
<sequence length="49" mass="5521">MLGGNVDFLTDKRLRDNGLDPVETPTSMSRPGTKNCPRSRRRPATRPPR</sequence>
<organism evidence="2 3">
    <name type="scientific">Mycobacterium ulcerans str. Harvey</name>
    <dbReference type="NCBI Taxonomy" id="1299332"/>
    <lineage>
        <taxon>Bacteria</taxon>
        <taxon>Bacillati</taxon>
        <taxon>Actinomycetota</taxon>
        <taxon>Actinomycetes</taxon>
        <taxon>Mycobacteriales</taxon>
        <taxon>Mycobacteriaceae</taxon>
        <taxon>Mycobacterium</taxon>
        <taxon>Mycobacterium ulcerans group</taxon>
    </lineage>
</organism>